<dbReference type="Gene3D" id="2.60.40.1760">
    <property type="entry name" value="glycosyl hydrolase (family 31)"/>
    <property type="match status" value="2"/>
</dbReference>
<keyword evidence="3" id="KW-0378">Hydrolase</keyword>
<dbReference type="CTD" id="6754212"/>
<keyword evidence="10" id="KW-0812">Transmembrane</keyword>
<dbReference type="Pfam" id="PF21365">
    <property type="entry name" value="Glyco_hydro_31_3rd"/>
    <property type="match status" value="2"/>
</dbReference>
<dbReference type="InterPro" id="IPR017853">
    <property type="entry name" value="GH"/>
</dbReference>
<dbReference type="Proteomes" id="UP000009022">
    <property type="component" value="Unassembled WGS sequence"/>
</dbReference>
<evidence type="ECO:0000256" key="4">
    <source>
        <dbReference type="ARBA" id="ARBA00023136"/>
    </source>
</evidence>
<keyword evidence="6" id="KW-0325">Glycoprotein</keyword>
<feature type="transmembrane region" description="Helical" evidence="10">
    <location>
        <begin position="881"/>
        <end position="904"/>
    </location>
</feature>
<dbReference type="InterPro" id="IPR000519">
    <property type="entry name" value="P_trefoil_dom"/>
</dbReference>
<feature type="domain" description="P-type" evidence="11">
    <location>
        <begin position="943"/>
        <end position="990"/>
    </location>
</feature>
<dbReference type="SMART" id="SM00018">
    <property type="entry name" value="PD"/>
    <property type="match status" value="2"/>
</dbReference>
<dbReference type="SUPFAM" id="SSF74650">
    <property type="entry name" value="Galactose mutarotase-like"/>
    <property type="match status" value="2"/>
</dbReference>
<dbReference type="InterPro" id="IPR044913">
    <property type="entry name" value="P_trefoil_dom_sf"/>
</dbReference>
<dbReference type="SUPFAM" id="SSF51445">
    <property type="entry name" value="(Trans)glycosidases"/>
    <property type="match status" value="2"/>
</dbReference>
<comment type="subcellular location">
    <subcellularLocation>
        <location evidence="1">Membrane</location>
    </subcellularLocation>
</comment>
<evidence type="ECO:0000256" key="2">
    <source>
        <dbReference type="ARBA" id="ARBA00007806"/>
    </source>
</evidence>
<feature type="domain" description="P-type" evidence="11">
    <location>
        <begin position="75"/>
        <end position="123"/>
    </location>
</feature>
<dbReference type="Gene3D" id="2.60.40.1180">
    <property type="entry name" value="Golgi alpha-mannosidase II"/>
    <property type="match status" value="4"/>
</dbReference>
<keyword evidence="5" id="KW-1015">Disulfide bond</keyword>
<feature type="compositionally biased region" description="Polar residues" evidence="9">
    <location>
        <begin position="8"/>
        <end position="26"/>
    </location>
</feature>
<dbReference type="FunFam" id="2.60.40.1180:FF:000001">
    <property type="entry name" value="Maltase-glucoamylase, intestinal"/>
    <property type="match status" value="2"/>
</dbReference>
<evidence type="ECO:0000256" key="8">
    <source>
        <dbReference type="PROSITE-ProRule" id="PRU00779"/>
    </source>
</evidence>
<feature type="transmembrane region" description="Helical" evidence="10">
    <location>
        <begin position="854"/>
        <end position="874"/>
    </location>
</feature>
<accession>B3RWC4</accession>
<dbReference type="Pfam" id="PF01055">
    <property type="entry name" value="Glyco_hydro_31_2nd"/>
    <property type="match status" value="2"/>
</dbReference>
<dbReference type="InterPro" id="IPR000322">
    <property type="entry name" value="Glyco_hydro_31_TIM"/>
</dbReference>
<dbReference type="PhylomeDB" id="B3RWC4"/>
<evidence type="ECO:0000256" key="1">
    <source>
        <dbReference type="ARBA" id="ARBA00004370"/>
    </source>
</evidence>
<sequence length="1730" mass="195148">MAYRNESPGEQSGLGQSTDNPLRTENSTFASTISATTTRTTSGIPVVSTNSPTSRPPIIISTTREPTVGDPTQPSTCNQIAGYQRFDCFPDVVKRSQSGCIARGCCWNPISEPKNAPSCYYPPNYTTYYGQQVQNVSFGQRVIVNRRLDQPALYHSPAISLRVDIQHQTASRLRIKITDRNSARYQVPIQQFPDMKESDQGNRNPLYHVQVNTNPFSIKITRKSTGQVIMDTSVGGFIYEDQFLQISSKLSSTWLYGLGEHERQNYRHQDWNWHRWGMFASDNMPDTNQNLYGVHPMYLNIEDNAGNAHAVLLINSNALEAVLTPSPGLTWRTIGGILDFIVFLGPSPQDVINQYIKTIGLPYFPPYWALGFQLSRWGYNSLDRVKEVVKEMKDAGIPQDVQYGDIDYMQDRMDFTYNKESFSGLPEFVRHLHAEGQKYVIVLDPAIRSNRPGFYRPYSEGLTRNIFIRDENGMLIRGQVWPQTASVYPDFTNSLSHSWWQDQIVNFHKNISFDGLWLDMNEPSNFVSGSISGCPRNNFNNPPYKPGSGNRIYDKTLCMHGKQTWGDHYNVHNLYGYSQMEPSMKALRVAVKQRGMIISRSTFTGSGRFGGHNLGDNWSGWQSMSNSIIGSLEFNMFGVPYVGANVCGYSGNATASLCNRWMQLGAFYTYSRNHNSYGFGAQHPPALGPENAANAKKVLLTRYSLLPYLYTLFYQAHTQGNTVTRSLMFEFPTDEVARSIDKQFLWGPALLITPVLTENANSVRAYFPQGRWFDYYTGQEINTVNRFVDLPAPTNHINLHIRGGYVLPHQKPANTTFYARKNPYSLKIAVDNNEQASGTAFYDDGESIGKATKGLHFIVIFNIIESSNFLILYMSDYCHSFIAVYSYITIVIMCAIIIPITVVVNGQRENIEATEPTQQATTTVPTQAPTSPTPTTIPVSNAPTCPSVGASERFNCFPDTDKQSKDVCEARGCCWIPTNVVGAPSCFFPPNYRTYTATEQSVPYGKKYTLTRNTVLPAHYGSPISSVNLDIQFQTSNRLRIKFTDNARKRYEVPIDFPTMNTNDQAATNRLYEVEVKTDPFAIIIKRRSTNTVIFDSSVSGFIFEDQFLEISSKLPSIYFYGLGEHEHQSLAHSNWNWHRWGMFSRDEFPGPNRNLYGVHPMYLNVEDVDGNSNVVLLVNSNAMEAVLTPLPGITWRTIGGILDFYVFLGPSPANAVSQYIKTIGLPYFPPYWSLGFQLCRWGYNSLDRVKQVVEDMRAADIPLDVQYGDLDYMKYQLDFTYDPVRYDGLPAFVDELHSRGQKYIIILDPAISDNQTSGTYPPYDDGAKRDIFIRHADNRVMVGKVVWPRGNAVFPDYTSESGRTWWKNLIVDFHNTIKFDGLWIDMNEPANFVPGSVVGCPNDRYNNPPYMPKGIKGNNLYEKTLCMDGKQAWGTHYDVHSLYGYSEIQPTLEGCRNATGKRGMVISRSTFVGGGKESGHWLGDNWSGWPPMAYSIVGSLEFNMFGIPYIGADICGFFNNATASLCNRWMQLGAFYTFARNHNGNGFLPQHPPAFGAQNAANARKVLLTRYRLLPYLYTLFFEAATEGKTVMRSLMMEFPRDITARTISRQFLWGSALLITPVLEDNANSVYGYFPSGRWFDYYTGVELVRPPNGNVSLNAPADYIPLHMRGGSIMVVQEPANTTVFARRNQFTIIIAIGANNFAEGSFFWDDGDSAGNFENIELLVQL</sequence>
<name>B3RWC4_TRIAD</name>
<reference evidence="12 13" key="1">
    <citation type="journal article" date="2008" name="Nature">
        <title>The Trichoplax genome and the nature of placozoans.</title>
        <authorList>
            <person name="Srivastava M."/>
            <person name="Begovic E."/>
            <person name="Chapman J."/>
            <person name="Putnam N.H."/>
            <person name="Hellsten U."/>
            <person name="Kawashima T."/>
            <person name="Kuo A."/>
            <person name="Mitros T."/>
            <person name="Salamov A."/>
            <person name="Carpenter M.L."/>
            <person name="Signorovitch A.Y."/>
            <person name="Moreno M.A."/>
            <person name="Kamm K."/>
            <person name="Grimwood J."/>
            <person name="Schmutz J."/>
            <person name="Shapiro H."/>
            <person name="Grigoriev I.V."/>
            <person name="Buss L.W."/>
            <person name="Schierwater B."/>
            <person name="Dellaporta S.L."/>
            <person name="Rokhsar D.S."/>
        </authorList>
    </citation>
    <scope>NUCLEOTIDE SEQUENCE [LARGE SCALE GENOMIC DNA]</scope>
    <source>
        <strain evidence="12 13">Grell-BS-1999</strain>
    </source>
</reference>
<dbReference type="STRING" id="10228.B3RWC4"/>
<dbReference type="Gene3D" id="4.10.110.10">
    <property type="entry name" value="Spasmolytic Protein, domain 1"/>
    <property type="match status" value="2"/>
</dbReference>
<dbReference type="Pfam" id="PF00088">
    <property type="entry name" value="Trefoil"/>
    <property type="match status" value="2"/>
</dbReference>
<dbReference type="SUPFAM" id="SSF57492">
    <property type="entry name" value="Trefoil"/>
    <property type="match status" value="1"/>
</dbReference>
<dbReference type="eggNOG" id="KOG1065">
    <property type="taxonomic scope" value="Eukaryota"/>
</dbReference>
<dbReference type="InParanoid" id="B3RWC4"/>
<dbReference type="GeneID" id="6754212"/>
<dbReference type="OrthoDB" id="5839090at2759"/>
<dbReference type="GO" id="GO:0030246">
    <property type="term" value="F:carbohydrate binding"/>
    <property type="evidence" value="ECO:0007669"/>
    <property type="project" value="InterPro"/>
</dbReference>
<evidence type="ECO:0000259" key="11">
    <source>
        <dbReference type="PROSITE" id="PS51448"/>
    </source>
</evidence>
<evidence type="ECO:0000256" key="9">
    <source>
        <dbReference type="SAM" id="MobiDB-lite"/>
    </source>
</evidence>
<evidence type="ECO:0000313" key="13">
    <source>
        <dbReference type="Proteomes" id="UP000009022"/>
    </source>
</evidence>
<gene>
    <name evidence="12" type="ORF">TRIADDRAFT_25103</name>
</gene>
<dbReference type="EMBL" id="DS985245">
    <property type="protein sequence ID" value="EDV25109.1"/>
    <property type="molecule type" value="Genomic_DNA"/>
</dbReference>
<dbReference type="OMA" id="GAINGCP"/>
<dbReference type="GO" id="GO:0004558">
    <property type="term" value="F:alpha-1,4-glucosidase activity"/>
    <property type="evidence" value="ECO:0000318"/>
    <property type="project" value="GO_Central"/>
</dbReference>
<dbReference type="PANTHER" id="PTHR22762:SF133">
    <property type="entry name" value="P-TYPE DOMAIN-CONTAINING PROTEIN"/>
    <property type="match status" value="1"/>
</dbReference>
<feature type="region of interest" description="Disordered" evidence="9">
    <location>
        <begin position="914"/>
        <end position="942"/>
    </location>
</feature>
<dbReference type="CDD" id="cd14752">
    <property type="entry name" value="GH31_N"/>
    <property type="match status" value="2"/>
</dbReference>
<keyword evidence="13" id="KW-1185">Reference proteome</keyword>
<feature type="compositionally biased region" description="Low complexity" evidence="9">
    <location>
        <begin position="914"/>
        <end position="940"/>
    </location>
</feature>
<protein>
    <recommendedName>
        <fullName evidence="11">P-type domain-containing protein</fullName>
    </recommendedName>
</protein>
<evidence type="ECO:0000256" key="5">
    <source>
        <dbReference type="ARBA" id="ARBA00023157"/>
    </source>
</evidence>
<evidence type="ECO:0000256" key="7">
    <source>
        <dbReference type="ARBA" id="ARBA00023295"/>
    </source>
</evidence>
<dbReference type="PROSITE" id="PS00129">
    <property type="entry name" value="GLYCOSYL_HYDROL_F31_1"/>
    <property type="match status" value="2"/>
</dbReference>
<comment type="similarity">
    <text evidence="2">Belongs to the glycosyl hydrolase 31 family.</text>
</comment>
<dbReference type="FunFam" id="3.20.20.80:FF:000016">
    <property type="entry name" value="Maltase-glucoamylase, intestinal"/>
    <property type="match status" value="2"/>
</dbReference>
<dbReference type="InterPro" id="IPR030458">
    <property type="entry name" value="Glyco_hydro_31_AS"/>
</dbReference>
<keyword evidence="7" id="KW-0326">Glycosidase</keyword>
<dbReference type="Gene3D" id="3.20.20.80">
    <property type="entry name" value="Glycosidases"/>
    <property type="match status" value="2"/>
</dbReference>
<keyword evidence="4 10" id="KW-0472">Membrane</keyword>
<dbReference type="GO" id="GO:0016020">
    <property type="term" value="C:membrane"/>
    <property type="evidence" value="ECO:0007669"/>
    <property type="project" value="UniProtKB-SubCell"/>
</dbReference>
<dbReference type="KEGG" id="tad:TRIADDRAFT_25103"/>
<evidence type="ECO:0000256" key="3">
    <source>
        <dbReference type="ARBA" id="ARBA00022801"/>
    </source>
</evidence>
<feature type="compositionally biased region" description="Polar residues" evidence="9">
    <location>
        <begin position="60"/>
        <end position="74"/>
    </location>
</feature>
<dbReference type="CDD" id="cd00111">
    <property type="entry name" value="Trefoil"/>
    <property type="match status" value="2"/>
</dbReference>
<feature type="compositionally biased region" description="Low complexity" evidence="9">
    <location>
        <begin position="27"/>
        <end position="42"/>
    </location>
</feature>
<dbReference type="FunCoup" id="B3RWC4">
    <property type="interactions" value="42"/>
</dbReference>
<dbReference type="InterPro" id="IPR013780">
    <property type="entry name" value="Glyco_hydro_b"/>
</dbReference>
<dbReference type="InterPro" id="IPR011013">
    <property type="entry name" value="Gal_mutarotase_sf_dom"/>
</dbReference>
<dbReference type="GO" id="GO:0005975">
    <property type="term" value="P:carbohydrate metabolic process"/>
    <property type="evidence" value="ECO:0007669"/>
    <property type="project" value="InterPro"/>
</dbReference>
<feature type="region of interest" description="Disordered" evidence="9">
    <location>
        <begin position="1"/>
        <end position="74"/>
    </location>
</feature>
<organism evidence="12 13">
    <name type="scientific">Trichoplax adhaerens</name>
    <name type="common">Trichoplax reptans</name>
    <dbReference type="NCBI Taxonomy" id="10228"/>
    <lineage>
        <taxon>Eukaryota</taxon>
        <taxon>Metazoa</taxon>
        <taxon>Placozoa</taxon>
        <taxon>Uniplacotomia</taxon>
        <taxon>Trichoplacea</taxon>
        <taxon>Trichoplacidae</taxon>
        <taxon>Trichoplax</taxon>
    </lineage>
</organism>
<keyword evidence="10" id="KW-1133">Transmembrane helix</keyword>
<proteinExistence type="inferred from homology"/>
<dbReference type="SUPFAM" id="SSF51011">
    <property type="entry name" value="Glycosyl hydrolase domain"/>
    <property type="match status" value="2"/>
</dbReference>
<dbReference type="CDD" id="cd06602">
    <property type="entry name" value="GH31_MGAM_SI_GAA"/>
    <property type="match status" value="2"/>
</dbReference>
<dbReference type="RefSeq" id="XP_002112999.1">
    <property type="nucleotide sequence ID" value="XM_002112963.1"/>
</dbReference>
<dbReference type="PROSITE" id="PS51448">
    <property type="entry name" value="P_TREFOIL_2"/>
    <property type="match status" value="2"/>
</dbReference>
<evidence type="ECO:0000256" key="6">
    <source>
        <dbReference type="ARBA" id="ARBA00023180"/>
    </source>
</evidence>
<evidence type="ECO:0000256" key="10">
    <source>
        <dbReference type="SAM" id="Phobius"/>
    </source>
</evidence>
<evidence type="ECO:0000313" key="12">
    <source>
        <dbReference type="EMBL" id="EDV25109.1"/>
    </source>
</evidence>
<dbReference type="InterPro" id="IPR048395">
    <property type="entry name" value="Glyco_hydro_31_C"/>
</dbReference>
<dbReference type="PANTHER" id="PTHR22762">
    <property type="entry name" value="ALPHA-GLUCOSIDASE"/>
    <property type="match status" value="1"/>
</dbReference>
<dbReference type="FunFam" id="2.60.40.1760:FF:000001">
    <property type="entry name" value="Maltase-glucoamylase, intestinal"/>
    <property type="match status" value="1"/>
</dbReference>
<dbReference type="HOGENOM" id="CLU_240014_0_0_1"/>
<comment type="caution">
    <text evidence="8">Lacks conserved residue(s) required for the propagation of feature annotation.</text>
</comment>